<sequence>MTIEEKAVPELFSDGFLADPFPTYNHLRENDPVVRIDYPGHRLSVWFITRYEDVRAAFVDPRFCKDRTTLGSDCPLASTAHHDPELVALTRCLNMVDDPEHTRLRRLVSTGFTPRRVKQMETEARAYANKLIDAVVADGRMDLVANLANPLSFDIIGGMIGGLPDEEGRGFDRVRLRELGQRLTTPINGTTPLEYNEIKHEIKRLTLDLIERRRGSDGGDSFSAFVQANERGEITDDELLAMIVTLVVGGMDTTASFIATAFHSLLTNPEQLKVLREQPELMESAVEELLRYAGGMQMASFHYTKEEVEIGGVTIPRGEVVAFVLFAANRDPEQFENPDQLDLNRPDNSHLGFGLGMHNCLGQKLGRMLTTVAIETVLERIGDFQLAVPADQVHWRPGALLRAPHELPVVFTAKS</sequence>
<dbReference type="InterPro" id="IPR036396">
    <property type="entry name" value="Cyt_P450_sf"/>
</dbReference>
<evidence type="ECO:0000256" key="6">
    <source>
        <dbReference type="ARBA" id="ARBA00023033"/>
    </source>
</evidence>
<evidence type="ECO:0000256" key="1">
    <source>
        <dbReference type="ARBA" id="ARBA00010617"/>
    </source>
</evidence>
<dbReference type="PRINTS" id="PR00359">
    <property type="entry name" value="BP450"/>
</dbReference>
<evidence type="ECO:0000256" key="5">
    <source>
        <dbReference type="ARBA" id="ARBA00023004"/>
    </source>
</evidence>
<evidence type="ECO:0000313" key="9">
    <source>
        <dbReference type="Proteomes" id="UP001500618"/>
    </source>
</evidence>
<dbReference type="Gene3D" id="1.10.630.10">
    <property type="entry name" value="Cytochrome P450"/>
    <property type="match status" value="1"/>
</dbReference>
<keyword evidence="6 7" id="KW-0503">Monooxygenase</keyword>
<protein>
    <submittedName>
        <fullName evidence="8">Cytochrome P450</fullName>
    </submittedName>
</protein>
<evidence type="ECO:0000256" key="7">
    <source>
        <dbReference type="RuleBase" id="RU000461"/>
    </source>
</evidence>
<dbReference type="InterPro" id="IPR002397">
    <property type="entry name" value="Cyt_P450_B"/>
</dbReference>
<dbReference type="PANTHER" id="PTHR46696">
    <property type="entry name" value="P450, PUTATIVE (EUROFUNG)-RELATED"/>
    <property type="match status" value="1"/>
</dbReference>
<keyword evidence="5 7" id="KW-0408">Iron</keyword>
<name>A0ABN2I970_9ACTN</name>
<dbReference type="Pfam" id="PF00067">
    <property type="entry name" value="p450"/>
    <property type="match status" value="1"/>
</dbReference>
<comment type="similarity">
    <text evidence="1 7">Belongs to the cytochrome P450 family.</text>
</comment>
<dbReference type="CDD" id="cd11029">
    <property type="entry name" value="CYP107-like"/>
    <property type="match status" value="1"/>
</dbReference>
<gene>
    <name evidence="8" type="ORF">GCM10009765_57670</name>
</gene>
<dbReference type="PROSITE" id="PS00086">
    <property type="entry name" value="CYTOCHROME_P450"/>
    <property type="match status" value="1"/>
</dbReference>
<evidence type="ECO:0000256" key="3">
    <source>
        <dbReference type="ARBA" id="ARBA00022723"/>
    </source>
</evidence>
<keyword evidence="3 7" id="KW-0479">Metal-binding</keyword>
<evidence type="ECO:0000313" key="8">
    <source>
        <dbReference type="EMBL" id="GAA1700659.1"/>
    </source>
</evidence>
<dbReference type="InterPro" id="IPR017972">
    <property type="entry name" value="Cyt_P450_CS"/>
</dbReference>
<dbReference type="PANTHER" id="PTHR46696:SF1">
    <property type="entry name" value="CYTOCHROME P450 YJIB-RELATED"/>
    <property type="match status" value="1"/>
</dbReference>
<evidence type="ECO:0000256" key="4">
    <source>
        <dbReference type="ARBA" id="ARBA00023002"/>
    </source>
</evidence>
<dbReference type="SUPFAM" id="SSF48264">
    <property type="entry name" value="Cytochrome P450"/>
    <property type="match status" value="1"/>
</dbReference>
<proteinExistence type="inferred from homology"/>
<keyword evidence="2 7" id="KW-0349">Heme</keyword>
<accession>A0ABN2I970</accession>
<organism evidence="8 9">
    <name type="scientific">Fodinicola feengrottensis</name>
    <dbReference type="NCBI Taxonomy" id="435914"/>
    <lineage>
        <taxon>Bacteria</taxon>
        <taxon>Bacillati</taxon>
        <taxon>Actinomycetota</taxon>
        <taxon>Actinomycetes</taxon>
        <taxon>Mycobacteriales</taxon>
        <taxon>Fodinicola</taxon>
    </lineage>
</organism>
<dbReference type="InterPro" id="IPR001128">
    <property type="entry name" value="Cyt_P450"/>
</dbReference>
<dbReference type="RefSeq" id="WP_344313476.1">
    <property type="nucleotide sequence ID" value="NZ_BAAANY010000023.1"/>
</dbReference>
<reference evidence="8 9" key="1">
    <citation type="journal article" date="2019" name="Int. J. Syst. Evol. Microbiol.">
        <title>The Global Catalogue of Microorganisms (GCM) 10K type strain sequencing project: providing services to taxonomists for standard genome sequencing and annotation.</title>
        <authorList>
            <consortium name="The Broad Institute Genomics Platform"/>
            <consortium name="The Broad Institute Genome Sequencing Center for Infectious Disease"/>
            <person name="Wu L."/>
            <person name="Ma J."/>
        </authorList>
    </citation>
    <scope>NUCLEOTIDE SEQUENCE [LARGE SCALE GENOMIC DNA]</scope>
    <source>
        <strain evidence="8 9">JCM 14718</strain>
    </source>
</reference>
<keyword evidence="9" id="KW-1185">Reference proteome</keyword>
<dbReference type="Proteomes" id="UP001500618">
    <property type="component" value="Unassembled WGS sequence"/>
</dbReference>
<keyword evidence="4 7" id="KW-0560">Oxidoreductase</keyword>
<evidence type="ECO:0000256" key="2">
    <source>
        <dbReference type="ARBA" id="ARBA00022617"/>
    </source>
</evidence>
<comment type="caution">
    <text evidence="8">The sequence shown here is derived from an EMBL/GenBank/DDBJ whole genome shotgun (WGS) entry which is preliminary data.</text>
</comment>
<dbReference type="EMBL" id="BAAANY010000023">
    <property type="protein sequence ID" value="GAA1700659.1"/>
    <property type="molecule type" value="Genomic_DNA"/>
</dbReference>